<evidence type="ECO:0000313" key="2">
    <source>
        <dbReference type="EMBL" id="AVO35529.1"/>
    </source>
</evidence>
<evidence type="ECO:0000259" key="1">
    <source>
        <dbReference type="Pfam" id="PF00903"/>
    </source>
</evidence>
<dbReference type="Pfam" id="PF00903">
    <property type="entry name" value="Glyoxalase"/>
    <property type="match status" value="1"/>
</dbReference>
<evidence type="ECO:0000313" key="3">
    <source>
        <dbReference type="Proteomes" id="UP000239709"/>
    </source>
</evidence>
<reference evidence="2 3" key="1">
    <citation type="submission" date="2018-03" db="EMBL/GenBank/DDBJ databases">
        <title>Genome sequencing of Ottowia sp.</title>
        <authorList>
            <person name="Kim S.-J."/>
            <person name="Heo J."/>
            <person name="Kwon S.-W."/>
        </authorList>
    </citation>
    <scope>NUCLEOTIDE SEQUENCE [LARGE SCALE GENOMIC DNA]</scope>
    <source>
        <strain evidence="2 3">KADR8-3</strain>
    </source>
</reference>
<dbReference type="SUPFAM" id="SSF54593">
    <property type="entry name" value="Glyoxalase/Bleomycin resistance protein/Dihydroxybiphenyl dioxygenase"/>
    <property type="match status" value="1"/>
</dbReference>
<dbReference type="Gene3D" id="3.10.180.10">
    <property type="entry name" value="2,3-Dihydroxybiphenyl 1,2-Dioxygenase, domain 1"/>
    <property type="match status" value="1"/>
</dbReference>
<feature type="domain" description="Glyoxalase/fosfomycin resistance/dioxygenase" evidence="1">
    <location>
        <begin position="8"/>
        <end position="143"/>
    </location>
</feature>
<dbReference type="InterPro" id="IPR028973">
    <property type="entry name" value="PhnB-like"/>
</dbReference>
<protein>
    <submittedName>
        <fullName evidence="2">VOC family protein</fullName>
    </submittedName>
</protein>
<dbReference type="PANTHER" id="PTHR33990:SF1">
    <property type="entry name" value="PROTEIN YJDN"/>
    <property type="match status" value="1"/>
</dbReference>
<dbReference type="PANTHER" id="PTHR33990">
    <property type="entry name" value="PROTEIN YJDN-RELATED"/>
    <property type="match status" value="1"/>
</dbReference>
<keyword evidence="3" id="KW-1185">Reference proteome</keyword>
<proteinExistence type="predicted"/>
<dbReference type="OrthoDB" id="9795306at2"/>
<dbReference type="AlphaFoldDB" id="A0A2S0MI30"/>
<sequence>MQFTPYLTFDGNCAEAMAFYAQLLGGQITYQGTFGEMPADAGMPPLPEAAKKRIMHAHLVVGAQSIMASDTLPAMPGQANDGCGGGYQKPQGLSVSIGVETVAEGQRIFEGLTPGGQVSMPFGATFWSQGFGMVTDRFGTPWMVNVVSEPTKA</sequence>
<dbReference type="RefSeq" id="WP_106704075.1">
    <property type="nucleotide sequence ID" value="NZ_CP027666.1"/>
</dbReference>
<dbReference type="EMBL" id="CP027666">
    <property type="protein sequence ID" value="AVO35529.1"/>
    <property type="molecule type" value="Genomic_DNA"/>
</dbReference>
<dbReference type="KEGG" id="otk:C6570_15860"/>
<accession>A0A2S0MI30</accession>
<dbReference type="CDD" id="cd06588">
    <property type="entry name" value="PhnB_like"/>
    <property type="match status" value="1"/>
</dbReference>
<organism evidence="2 3">
    <name type="scientific">Ottowia oryzae</name>
    <dbReference type="NCBI Taxonomy" id="2109914"/>
    <lineage>
        <taxon>Bacteria</taxon>
        <taxon>Pseudomonadati</taxon>
        <taxon>Pseudomonadota</taxon>
        <taxon>Betaproteobacteria</taxon>
        <taxon>Burkholderiales</taxon>
        <taxon>Comamonadaceae</taxon>
        <taxon>Ottowia</taxon>
    </lineage>
</organism>
<dbReference type="Proteomes" id="UP000239709">
    <property type="component" value="Chromosome"/>
</dbReference>
<dbReference type="InterPro" id="IPR029068">
    <property type="entry name" value="Glyas_Bleomycin-R_OHBP_Dase"/>
</dbReference>
<name>A0A2S0MI30_9BURK</name>
<gene>
    <name evidence="2" type="ORF">C6570_15860</name>
</gene>
<dbReference type="InterPro" id="IPR004360">
    <property type="entry name" value="Glyas_Fos-R_dOase_dom"/>
</dbReference>